<dbReference type="Pfam" id="PF01370">
    <property type="entry name" value="Epimerase"/>
    <property type="match status" value="1"/>
</dbReference>
<dbReference type="SUPFAM" id="SSF51735">
    <property type="entry name" value="NAD(P)-binding Rossmann-fold domains"/>
    <property type="match status" value="1"/>
</dbReference>
<comment type="caution">
    <text evidence="3">The sequence shown here is derived from an EMBL/GenBank/DDBJ whole genome shotgun (WGS) entry which is preliminary data.</text>
</comment>
<dbReference type="OrthoDB" id="9801056at2"/>
<gene>
    <name evidence="3" type="ORF">I8Y00_005596</name>
</gene>
<dbReference type="Gene3D" id="3.40.50.720">
    <property type="entry name" value="NAD(P)-binding Rossmann-like Domain"/>
    <property type="match status" value="1"/>
</dbReference>
<dbReference type="AlphaFoldDB" id="A0A8H9P150"/>
<dbReference type="Proteomes" id="UP000864563">
    <property type="component" value="Unassembled WGS sequence"/>
</dbReference>
<dbReference type="InterPro" id="IPR011051">
    <property type="entry name" value="RmlC_Cupin_sf"/>
</dbReference>
<dbReference type="Pfam" id="PF14667">
    <property type="entry name" value="Polysacc_synt_C"/>
    <property type="match status" value="1"/>
</dbReference>
<dbReference type="KEGG" id="cfar:CI104_16435"/>
<feature type="domain" description="NAD-dependent epimerase/dehydratase" evidence="1">
    <location>
        <begin position="4"/>
        <end position="180"/>
    </location>
</feature>
<dbReference type="PANTHER" id="PTHR43245:SF55">
    <property type="entry name" value="NAD(P)-BINDING DOMAIN-CONTAINING PROTEIN"/>
    <property type="match status" value="1"/>
</dbReference>
<dbReference type="Gene3D" id="2.60.120.10">
    <property type="entry name" value="Jelly Rolls"/>
    <property type="match status" value="1"/>
</dbReference>
<reference evidence="3" key="1">
    <citation type="journal article" date="2018" name="Genome Biol.">
        <title>SKESA: strategic k-mer extension for scrupulous assemblies.</title>
        <authorList>
            <person name="Souvorov A."/>
            <person name="Agarwala R."/>
            <person name="Lipman D.J."/>
        </authorList>
    </citation>
    <scope>NUCLEOTIDE SEQUENCE</scope>
    <source>
        <strain evidence="3">YDC697-2</strain>
    </source>
</reference>
<sequence length="370" mass="41697">MKLVITGSNGFIGKNLRVHLRENGYDDIICIDRDNSVEQLDNALQTADFVFHLAGINRPTNDSEFYEGNANLTEYIVKKLEEAGNKTPLLITSSIQAELDNHYGKSKAAAELSVSKYAEHCKAKTYIYRLPNVFGKWCRPNYNSAVATFCYNILNGLEVTVNNPDAVLNLVYIDDVCKSFIDCLKGNIDSNSATVSPVYHTSVGEVVSIIRSFKDKQHGLLIDHVGTGLTRALYATYLSYYSPSDFAYSVKRHSDPRGTFVEMLKTKESGQFSFFTAHPGITRGGHYHHTKNEKFLVIKGKAKFAFRHIDSNDYYEFFVDGDESKIVETVPGWSHDITNIGDDEMIVMLWANEIFDPENPDTVNYKISEE</sequence>
<evidence type="ECO:0000259" key="2">
    <source>
        <dbReference type="Pfam" id="PF14667"/>
    </source>
</evidence>
<dbReference type="RefSeq" id="WP_042318121.1">
    <property type="nucleotide sequence ID" value="NZ_CABMNX010000001.1"/>
</dbReference>
<accession>A0A8H9P150</accession>
<dbReference type="GeneID" id="92972629"/>
<organism evidence="3">
    <name type="scientific">Citrobacter farmeri</name>
    <dbReference type="NCBI Taxonomy" id="67824"/>
    <lineage>
        <taxon>Bacteria</taxon>
        <taxon>Pseudomonadati</taxon>
        <taxon>Pseudomonadota</taxon>
        <taxon>Gammaproteobacteria</taxon>
        <taxon>Enterobacterales</taxon>
        <taxon>Enterobacteriaceae</taxon>
        <taxon>Citrobacter</taxon>
    </lineage>
</organism>
<dbReference type="CDD" id="cd07007">
    <property type="entry name" value="cupin_CapF-like_C"/>
    <property type="match status" value="1"/>
</dbReference>
<dbReference type="NCBIfam" id="NF047837">
    <property type="entry name" value="UDPAcbARedWbcJ"/>
    <property type="match status" value="1"/>
</dbReference>
<dbReference type="InterPro" id="IPR050177">
    <property type="entry name" value="Lipid_A_modif_metabolic_enz"/>
</dbReference>
<protein>
    <submittedName>
        <fullName evidence="3">SDR family oxidoreductase</fullName>
    </submittedName>
</protein>
<dbReference type="EMBL" id="DACSDU010000062">
    <property type="protein sequence ID" value="HAT1589174.1"/>
    <property type="molecule type" value="Genomic_DNA"/>
</dbReference>
<evidence type="ECO:0000259" key="1">
    <source>
        <dbReference type="Pfam" id="PF01370"/>
    </source>
</evidence>
<feature type="domain" description="Capsular polysaccharide assembling protein CapF C-terminal" evidence="2">
    <location>
        <begin position="253"/>
        <end position="363"/>
    </location>
</feature>
<name>A0A8H9P150_9ENTR</name>
<dbReference type="InterPro" id="IPR029303">
    <property type="entry name" value="CapF_C"/>
</dbReference>
<dbReference type="InterPro" id="IPR036291">
    <property type="entry name" value="NAD(P)-bd_dom_sf"/>
</dbReference>
<dbReference type="InterPro" id="IPR014710">
    <property type="entry name" value="RmlC-like_jellyroll"/>
</dbReference>
<evidence type="ECO:0000313" key="3">
    <source>
        <dbReference type="EMBL" id="HAT1589174.1"/>
    </source>
</evidence>
<dbReference type="SUPFAM" id="SSF51182">
    <property type="entry name" value="RmlC-like cupins"/>
    <property type="match status" value="1"/>
</dbReference>
<reference evidence="3" key="2">
    <citation type="submission" date="2020-11" db="EMBL/GenBank/DDBJ databases">
        <authorList>
            <consortium name="NCBI Pathogen Detection Project"/>
        </authorList>
    </citation>
    <scope>NUCLEOTIDE SEQUENCE</scope>
    <source>
        <strain evidence="3">YDC697-2</strain>
    </source>
</reference>
<dbReference type="PANTHER" id="PTHR43245">
    <property type="entry name" value="BIFUNCTIONAL POLYMYXIN RESISTANCE PROTEIN ARNA"/>
    <property type="match status" value="1"/>
</dbReference>
<dbReference type="InterPro" id="IPR001509">
    <property type="entry name" value="Epimerase_deHydtase"/>
</dbReference>
<proteinExistence type="predicted"/>